<proteinExistence type="inferred from homology"/>
<evidence type="ECO:0000256" key="3">
    <source>
        <dbReference type="ARBA" id="ARBA00022694"/>
    </source>
</evidence>
<dbReference type="EMBL" id="UINC01052264">
    <property type="protein sequence ID" value="SVB67393.1"/>
    <property type="molecule type" value="Genomic_DNA"/>
</dbReference>
<keyword evidence="4" id="KW-0547">Nucleotide-binding</keyword>
<dbReference type="GO" id="GO:0032267">
    <property type="term" value="F:tRNA(Ile)-lysidine synthase activity"/>
    <property type="evidence" value="ECO:0007669"/>
    <property type="project" value="UniProtKB-EC"/>
</dbReference>
<evidence type="ECO:0000256" key="4">
    <source>
        <dbReference type="ARBA" id="ARBA00022741"/>
    </source>
</evidence>
<comment type="catalytic activity">
    <reaction evidence="6">
        <text>cytidine(34) in tRNA(Ile2) + L-lysine + ATP = lysidine(34) in tRNA(Ile2) + AMP + diphosphate + H(+)</text>
        <dbReference type="Rhea" id="RHEA:43744"/>
        <dbReference type="Rhea" id="RHEA-COMP:10625"/>
        <dbReference type="Rhea" id="RHEA-COMP:10670"/>
        <dbReference type="ChEBI" id="CHEBI:15378"/>
        <dbReference type="ChEBI" id="CHEBI:30616"/>
        <dbReference type="ChEBI" id="CHEBI:32551"/>
        <dbReference type="ChEBI" id="CHEBI:33019"/>
        <dbReference type="ChEBI" id="CHEBI:82748"/>
        <dbReference type="ChEBI" id="CHEBI:83665"/>
        <dbReference type="ChEBI" id="CHEBI:456215"/>
        <dbReference type="EC" id="6.3.4.19"/>
    </reaction>
</comment>
<dbReference type="InterPro" id="IPR012795">
    <property type="entry name" value="tRNA_Ile_lys_synt_N"/>
</dbReference>
<evidence type="ECO:0000259" key="7">
    <source>
        <dbReference type="Pfam" id="PF01171"/>
    </source>
</evidence>
<feature type="non-terminal residue" evidence="8">
    <location>
        <position position="340"/>
    </location>
</feature>
<dbReference type="PANTHER" id="PTHR43033">
    <property type="entry name" value="TRNA(ILE)-LYSIDINE SYNTHASE-RELATED"/>
    <property type="match status" value="1"/>
</dbReference>
<gene>
    <name evidence="8" type="ORF">METZ01_LOCUS220247</name>
</gene>
<organism evidence="8">
    <name type="scientific">marine metagenome</name>
    <dbReference type="NCBI Taxonomy" id="408172"/>
    <lineage>
        <taxon>unclassified sequences</taxon>
        <taxon>metagenomes</taxon>
        <taxon>ecological metagenomes</taxon>
    </lineage>
</organism>
<dbReference type="InterPro" id="IPR012094">
    <property type="entry name" value="tRNA_Ile_lys_synt"/>
</dbReference>
<dbReference type="CDD" id="cd01992">
    <property type="entry name" value="TilS_N"/>
    <property type="match status" value="1"/>
</dbReference>
<dbReference type="AlphaFoldDB" id="A0A382FYN9"/>
<dbReference type="HAMAP" id="MF_01161">
    <property type="entry name" value="tRNA_Ile_lys_synt"/>
    <property type="match status" value="1"/>
</dbReference>
<name>A0A382FYN9_9ZZZZ</name>
<evidence type="ECO:0000256" key="1">
    <source>
        <dbReference type="ARBA" id="ARBA00013267"/>
    </source>
</evidence>
<evidence type="ECO:0000313" key="8">
    <source>
        <dbReference type="EMBL" id="SVB67393.1"/>
    </source>
</evidence>
<evidence type="ECO:0000256" key="5">
    <source>
        <dbReference type="ARBA" id="ARBA00022840"/>
    </source>
</evidence>
<sequence>MENLFLNHLKKNFPSISVSKLIIAVSGGVDSIVLFHLCLKLKLNFFVAHCNFKLREKESDLDEKFVRDLAIKHNIKFYTKSFNTKKLSNNDNKSIQMVARELRYSWFEELSKELNVKHILTAHHLDDSLETFLINLSRGSGIDGLLGIPEVNDTVYRPLLIFKKDEILSYAKENKITWREDSSNKKREYLRNQIRLEVIPKLKEINPNLLDNFSKSIDRLQQSKSIIKDKMDDFIKNVSFTRDEKIYFEINKIKKVSNIDAYLYELLKKYNFTQWDDIRDLLDSQSGKQIISKTHKLLKDREYLILVKNSEVENKSLLINKSSKEVAVSVGKIKVSIAKK</sequence>
<dbReference type="InterPro" id="IPR011063">
    <property type="entry name" value="TilS/TtcA_N"/>
</dbReference>
<dbReference type="InterPro" id="IPR014729">
    <property type="entry name" value="Rossmann-like_a/b/a_fold"/>
</dbReference>
<dbReference type="EC" id="6.3.4.19" evidence="1"/>
<dbReference type="NCBIfam" id="TIGR02432">
    <property type="entry name" value="lysidine_TilS_N"/>
    <property type="match status" value="1"/>
</dbReference>
<dbReference type="SUPFAM" id="SSF52402">
    <property type="entry name" value="Adenine nucleotide alpha hydrolases-like"/>
    <property type="match status" value="1"/>
</dbReference>
<evidence type="ECO:0000256" key="2">
    <source>
        <dbReference type="ARBA" id="ARBA00022598"/>
    </source>
</evidence>
<reference evidence="8" key="1">
    <citation type="submission" date="2018-05" db="EMBL/GenBank/DDBJ databases">
        <authorList>
            <person name="Lanie J.A."/>
            <person name="Ng W.-L."/>
            <person name="Kazmierczak K.M."/>
            <person name="Andrzejewski T.M."/>
            <person name="Davidsen T.M."/>
            <person name="Wayne K.J."/>
            <person name="Tettelin H."/>
            <person name="Glass J.I."/>
            <person name="Rusch D."/>
            <person name="Podicherti R."/>
            <person name="Tsui H.-C.T."/>
            <person name="Winkler M.E."/>
        </authorList>
    </citation>
    <scope>NUCLEOTIDE SEQUENCE</scope>
</reference>
<keyword evidence="5" id="KW-0067">ATP-binding</keyword>
<dbReference type="PANTHER" id="PTHR43033:SF1">
    <property type="entry name" value="TRNA(ILE)-LYSIDINE SYNTHASE-RELATED"/>
    <property type="match status" value="1"/>
</dbReference>
<accession>A0A382FYN9</accession>
<protein>
    <recommendedName>
        <fullName evidence="1">tRNA(Ile)-lysidine synthetase</fullName>
        <ecNumber evidence="1">6.3.4.19</ecNumber>
    </recommendedName>
</protein>
<dbReference type="Gene3D" id="3.40.50.620">
    <property type="entry name" value="HUPs"/>
    <property type="match status" value="1"/>
</dbReference>
<keyword evidence="3" id="KW-0819">tRNA processing</keyword>
<evidence type="ECO:0000256" key="6">
    <source>
        <dbReference type="ARBA" id="ARBA00048539"/>
    </source>
</evidence>
<keyword evidence="2" id="KW-0436">Ligase</keyword>
<dbReference type="GO" id="GO:0005524">
    <property type="term" value="F:ATP binding"/>
    <property type="evidence" value="ECO:0007669"/>
    <property type="project" value="UniProtKB-KW"/>
</dbReference>
<dbReference type="Pfam" id="PF01171">
    <property type="entry name" value="ATP_bind_3"/>
    <property type="match status" value="1"/>
</dbReference>
<feature type="domain" description="tRNA(Ile)-lysidine/2-thiocytidine synthase N-terminal" evidence="7">
    <location>
        <begin position="20"/>
        <end position="196"/>
    </location>
</feature>
<dbReference type="GO" id="GO:0008033">
    <property type="term" value="P:tRNA processing"/>
    <property type="evidence" value="ECO:0007669"/>
    <property type="project" value="UniProtKB-KW"/>
</dbReference>